<feature type="transmembrane region" description="Helical" evidence="1">
    <location>
        <begin position="113"/>
        <end position="136"/>
    </location>
</feature>
<dbReference type="InterPro" id="IPR008316">
    <property type="entry name" value="UCP029876"/>
</dbReference>
<keyword evidence="1" id="KW-0812">Transmembrane</keyword>
<dbReference type="EMBL" id="FMBE01000015">
    <property type="protein sequence ID" value="SCC60140.1"/>
    <property type="molecule type" value="Genomic_DNA"/>
</dbReference>
<gene>
    <name evidence="2" type="ORF">BC05F1_04946</name>
</gene>
<dbReference type="PANTHER" id="PTHR41307">
    <property type="entry name" value="MEMBRANE PROTEIN-RELATED"/>
    <property type="match status" value="1"/>
</dbReference>
<feature type="transmembrane region" description="Helical" evidence="1">
    <location>
        <begin position="214"/>
        <end position="234"/>
    </location>
</feature>
<reference evidence="3" key="1">
    <citation type="submission" date="2016-08" db="EMBL/GenBank/DDBJ databases">
        <authorList>
            <person name="Loux V."/>
            <person name="Rue O."/>
        </authorList>
    </citation>
    <scope>NUCLEOTIDE SEQUENCE [LARGE SCALE GENOMIC DNA]</scope>
    <source>
        <strain evidence="3">INRA Bc05-F1</strain>
    </source>
</reference>
<protein>
    <recommendedName>
        <fullName evidence="4">DUF1048 domain-containing protein</fullName>
    </recommendedName>
</protein>
<name>A0A1C4FW31_9BACI</name>
<accession>A0A1C4FW31</accession>
<organism evidence="2 3">
    <name type="scientific">Bacillus wiedmannii</name>
    <dbReference type="NCBI Taxonomy" id="1890302"/>
    <lineage>
        <taxon>Bacteria</taxon>
        <taxon>Bacillati</taxon>
        <taxon>Bacillota</taxon>
        <taxon>Bacilli</taxon>
        <taxon>Bacillales</taxon>
        <taxon>Bacillaceae</taxon>
        <taxon>Bacillus</taxon>
        <taxon>Bacillus cereus group</taxon>
    </lineage>
</organism>
<keyword evidence="1" id="KW-0472">Membrane</keyword>
<evidence type="ECO:0008006" key="4">
    <source>
        <dbReference type="Google" id="ProtNLM"/>
    </source>
</evidence>
<proteinExistence type="predicted"/>
<evidence type="ECO:0000313" key="3">
    <source>
        <dbReference type="Proteomes" id="UP000196052"/>
    </source>
</evidence>
<feature type="transmembrane region" description="Helical" evidence="1">
    <location>
        <begin position="156"/>
        <end position="176"/>
    </location>
</feature>
<dbReference type="AlphaFoldDB" id="A0A1C4FW31"/>
<evidence type="ECO:0000313" key="2">
    <source>
        <dbReference type="EMBL" id="SCC60140.1"/>
    </source>
</evidence>
<sequence length="243" mass="27812">MHYTKSSSKKNILTLKRSNDTMTEKEMVKLNNEKRKLLTAENEAAYGDMLIYLRFTNVPQKQMEELLLEILDHLLEAQEDGKNAHDIFGKDLKTYCDELISSSEHQNTLQQTAVIGFAVSLLLAIQIGYDTFATLMQKLFSDTNASGIPFSIPGTILSAIVLAIGAFITFSLFRRFSFTILVSWKQKAILLLSVFVPFILSVFLNVFFKTKPYLFYNLSIWQGALVTLSFYILYKFLYKTSKF</sequence>
<feature type="transmembrane region" description="Helical" evidence="1">
    <location>
        <begin position="188"/>
        <end position="208"/>
    </location>
</feature>
<dbReference type="SUPFAM" id="SSF158560">
    <property type="entry name" value="BH3980-like"/>
    <property type="match status" value="1"/>
</dbReference>
<dbReference type="Pfam" id="PF06304">
    <property type="entry name" value="DUF1048"/>
    <property type="match status" value="1"/>
</dbReference>
<dbReference type="Proteomes" id="UP000196052">
    <property type="component" value="Unassembled WGS sequence"/>
</dbReference>
<keyword evidence="1" id="KW-1133">Transmembrane helix</keyword>
<dbReference type="PANTHER" id="PTHR41307:SF1">
    <property type="entry name" value="MEMBRANE PROTEIN"/>
    <property type="match status" value="1"/>
</dbReference>
<evidence type="ECO:0000256" key="1">
    <source>
        <dbReference type="SAM" id="Phobius"/>
    </source>
</evidence>
<dbReference type="Gene3D" id="1.10.1900.10">
    <property type="entry name" value="c-terminal domain of poly(a) binding protein"/>
    <property type="match status" value="1"/>
</dbReference>